<evidence type="ECO:0000313" key="5">
    <source>
        <dbReference type="Proteomes" id="UP000824065"/>
    </source>
</evidence>
<feature type="compositionally biased region" description="Basic and acidic residues" evidence="2">
    <location>
        <begin position="164"/>
        <end position="174"/>
    </location>
</feature>
<evidence type="ECO:0000256" key="1">
    <source>
        <dbReference type="ARBA" id="ARBA00023125"/>
    </source>
</evidence>
<dbReference type="Pfam" id="PF01381">
    <property type="entry name" value="HTH_3"/>
    <property type="match status" value="1"/>
</dbReference>
<gene>
    <name evidence="4" type="ORF">H9725_10645</name>
</gene>
<evidence type="ECO:0000256" key="2">
    <source>
        <dbReference type="SAM" id="MobiDB-lite"/>
    </source>
</evidence>
<evidence type="ECO:0000313" key="4">
    <source>
        <dbReference type="EMBL" id="HIZ59005.1"/>
    </source>
</evidence>
<dbReference type="InterPro" id="IPR001387">
    <property type="entry name" value="Cro/C1-type_HTH"/>
</dbReference>
<dbReference type="PANTHER" id="PTHR46558:SF11">
    <property type="entry name" value="HTH-TYPE TRANSCRIPTIONAL REGULATOR XRE"/>
    <property type="match status" value="1"/>
</dbReference>
<feature type="compositionally biased region" description="Basic and acidic residues" evidence="2">
    <location>
        <begin position="182"/>
        <end position="194"/>
    </location>
</feature>
<dbReference type="SMART" id="SM00530">
    <property type="entry name" value="HTH_XRE"/>
    <property type="match status" value="1"/>
</dbReference>
<sequence length="220" mass="24929">MTIGDSIKRIRTQKGMTQKQLGDLMGVSVQTVSAYESGRRRPKMETIDRFAYALGVSLHELISGVDYLPNEEVPTQGFSPKYDIEVMATWAKEAKRIAKSGSEEEWIAFREKMENAMSDLYDAALLSVFRTLSDVNKQKAISYCEGLAATQPNYEFADTAIPPEVREELDKKDEELEAEWEKEEKERYEKENHENALSQPPRKKPADSAPETSPDAPETD</sequence>
<accession>A0A9D2FH28</accession>
<dbReference type="GO" id="GO:0003677">
    <property type="term" value="F:DNA binding"/>
    <property type="evidence" value="ECO:0007669"/>
    <property type="project" value="UniProtKB-KW"/>
</dbReference>
<organism evidence="4 5">
    <name type="scientific">Candidatus Faecalibacterium gallistercoris</name>
    <dbReference type="NCBI Taxonomy" id="2838579"/>
    <lineage>
        <taxon>Bacteria</taxon>
        <taxon>Bacillati</taxon>
        <taxon>Bacillota</taxon>
        <taxon>Clostridia</taxon>
        <taxon>Eubacteriales</taxon>
        <taxon>Oscillospiraceae</taxon>
        <taxon>Faecalibacterium</taxon>
    </lineage>
</organism>
<dbReference type="Proteomes" id="UP000824065">
    <property type="component" value="Unassembled WGS sequence"/>
</dbReference>
<proteinExistence type="predicted"/>
<feature type="region of interest" description="Disordered" evidence="2">
    <location>
        <begin position="158"/>
        <end position="220"/>
    </location>
</feature>
<dbReference type="AlphaFoldDB" id="A0A9D2FH28"/>
<dbReference type="SUPFAM" id="SSF47413">
    <property type="entry name" value="lambda repressor-like DNA-binding domains"/>
    <property type="match status" value="1"/>
</dbReference>
<dbReference type="InterPro" id="IPR010982">
    <property type="entry name" value="Lambda_DNA-bd_dom_sf"/>
</dbReference>
<keyword evidence="1" id="KW-0238">DNA-binding</keyword>
<dbReference type="EMBL" id="DXBJ01000079">
    <property type="protein sequence ID" value="HIZ59005.1"/>
    <property type="molecule type" value="Genomic_DNA"/>
</dbReference>
<protein>
    <submittedName>
        <fullName evidence="4">Helix-turn-helix domain-containing protein</fullName>
    </submittedName>
</protein>
<dbReference type="CDD" id="cd00093">
    <property type="entry name" value="HTH_XRE"/>
    <property type="match status" value="1"/>
</dbReference>
<reference evidence="4" key="2">
    <citation type="submission" date="2021-04" db="EMBL/GenBank/DDBJ databases">
        <authorList>
            <person name="Gilroy R."/>
        </authorList>
    </citation>
    <scope>NUCLEOTIDE SEQUENCE</scope>
    <source>
        <strain evidence="4">ChiBcec16-3735</strain>
    </source>
</reference>
<evidence type="ECO:0000259" key="3">
    <source>
        <dbReference type="PROSITE" id="PS50943"/>
    </source>
</evidence>
<dbReference type="PROSITE" id="PS50943">
    <property type="entry name" value="HTH_CROC1"/>
    <property type="match status" value="1"/>
</dbReference>
<comment type="caution">
    <text evidence="4">The sequence shown here is derived from an EMBL/GenBank/DDBJ whole genome shotgun (WGS) entry which is preliminary data.</text>
</comment>
<reference evidence="4" key="1">
    <citation type="journal article" date="2021" name="PeerJ">
        <title>Extensive microbial diversity within the chicken gut microbiome revealed by metagenomics and culture.</title>
        <authorList>
            <person name="Gilroy R."/>
            <person name="Ravi A."/>
            <person name="Getino M."/>
            <person name="Pursley I."/>
            <person name="Horton D.L."/>
            <person name="Alikhan N.F."/>
            <person name="Baker D."/>
            <person name="Gharbi K."/>
            <person name="Hall N."/>
            <person name="Watson M."/>
            <person name="Adriaenssens E.M."/>
            <person name="Foster-Nyarko E."/>
            <person name="Jarju S."/>
            <person name="Secka A."/>
            <person name="Antonio M."/>
            <person name="Oren A."/>
            <person name="Chaudhuri R.R."/>
            <person name="La Ragione R."/>
            <person name="Hildebrand F."/>
            <person name="Pallen M.J."/>
        </authorList>
    </citation>
    <scope>NUCLEOTIDE SEQUENCE</scope>
    <source>
        <strain evidence="4">ChiBcec16-3735</strain>
    </source>
</reference>
<dbReference type="Gene3D" id="1.10.260.40">
    <property type="entry name" value="lambda repressor-like DNA-binding domains"/>
    <property type="match status" value="1"/>
</dbReference>
<name>A0A9D2FH28_9FIRM</name>
<dbReference type="PANTHER" id="PTHR46558">
    <property type="entry name" value="TRACRIPTIONAL REGULATORY PROTEIN-RELATED-RELATED"/>
    <property type="match status" value="1"/>
</dbReference>
<feature type="domain" description="HTH cro/C1-type" evidence="3">
    <location>
        <begin position="7"/>
        <end position="61"/>
    </location>
</feature>